<accession>A0A068VAP1</accession>
<dbReference type="Pfam" id="PF18716">
    <property type="entry name" value="VATC"/>
    <property type="match status" value="1"/>
</dbReference>
<feature type="compositionally biased region" description="Polar residues" evidence="15">
    <location>
        <begin position="1"/>
        <end position="22"/>
    </location>
</feature>
<dbReference type="STRING" id="49390.A0A068VAP1"/>
<dbReference type="Proteomes" id="UP000295252">
    <property type="component" value="Chromosome IV"/>
</dbReference>
<dbReference type="GO" id="GO:0004519">
    <property type="term" value="F:endonuclease activity"/>
    <property type="evidence" value="ECO:0007669"/>
    <property type="project" value="UniProtKB-KW"/>
</dbReference>
<dbReference type="PROSITE" id="PS50088">
    <property type="entry name" value="ANK_REPEAT"/>
    <property type="match status" value="1"/>
</dbReference>
<evidence type="ECO:0000256" key="13">
    <source>
        <dbReference type="PROSITE-ProRule" id="PRU00023"/>
    </source>
</evidence>
<evidence type="ECO:0000256" key="2">
    <source>
        <dbReference type="ARBA" id="ARBA00009262"/>
    </source>
</evidence>
<dbReference type="PANTHER" id="PTHR16036:SF2">
    <property type="entry name" value="TRNA ENDONUCLEASE ANKZF1"/>
    <property type="match status" value="1"/>
</dbReference>
<keyword evidence="12" id="KW-0175">Coiled coil</keyword>
<dbReference type="PANTHER" id="PTHR16036">
    <property type="entry name" value="ANKYRIN REPEAT AND ZINC FINGER DOMAIN-CONTAINING PROTEIN 1"/>
    <property type="match status" value="1"/>
</dbReference>
<evidence type="ECO:0000256" key="4">
    <source>
        <dbReference type="ARBA" id="ARBA00022722"/>
    </source>
</evidence>
<evidence type="ECO:0000256" key="15">
    <source>
        <dbReference type="SAM" id="MobiDB-lite"/>
    </source>
</evidence>
<feature type="active site" evidence="14">
    <location>
        <position position="290"/>
    </location>
</feature>
<organism evidence="17 18">
    <name type="scientific">Coffea canephora</name>
    <name type="common">Robusta coffee</name>
    <dbReference type="NCBI Taxonomy" id="49390"/>
    <lineage>
        <taxon>Eukaryota</taxon>
        <taxon>Viridiplantae</taxon>
        <taxon>Streptophyta</taxon>
        <taxon>Embryophyta</taxon>
        <taxon>Tracheophyta</taxon>
        <taxon>Spermatophyta</taxon>
        <taxon>Magnoliopsida</taxon>
        <taxon>eudicotyledons</taxon>
        <taxon>Gunneridae</taxon>
        <taxon>Pentapetalae</taxon>
        <taxon>asterids</taxon>
        <taxon>lamiids</taxon>
        <taxon>Gentianales</taxon>
        <taxon>Rubiaceae</taxon>
        <taxon>Ixoroideae</taxon>
        <taxon>Gardenieae complex</taxon>
        <taxon>Bertiereae - Coffeeae clade</taxon>
        <taxon>Coffeeae</taxon>
        <taxon>Coffea</taxon>
    </lineage>
</organism>
<dbReference type="InterPro" id="IPR036770">
    <property type="entry name" value="Ankyrin_rpt-contain_sf"/>
</dbReference>
<feature type="compositionally biased region" description="Basic and acidic residues" evidence="15">
    <location>
        <begin position="63"/>
        <end position="79"/>
    </location>
</feature>
<dbReference type="OMA" id="GPHIFMC"/>
<keyword evidence="6" id="KW-0677">Repeat</keyword>
<evidence type="ECO:0000256" key="5">
    <source>
        <dbReference type="ARBA" id="ARBA00022723"/>
    </source>
</evidence>
<sequence>MATEAPSSTSSTGKANHPYQQKNQHRQDEKSHRSIFELPADFFDSCRFLQSPSSSIIVPADDDAAHDGFSRNQEDERLESNISENTNAIGGRGSMERWSCNTCKAEFESLQDQRSHFKSDIHRLNIKLSIAGKGTVKEEDFNETTSDSLCKDYDVSSISGSSEEDEQETGRNMGLHGRLVGVLKHKLFLQLQNGERVSFWKCLLLNESENIVFEIDKSIAADFGECFLTEKDVTEKLKYVIHEPRDATRLRVVLLARGGHFAGCVFDGNSIVAHKTFHRYVVRAKSGKRQSSKDASGKTVHSAGASLRRYNELALKKEIQELLAAWKPYFSVSSCVFLYAPSSNYQLFFDGERPNFNCQHHVIRNIPLTVRRPTLKEARRIYNLLTQVSSENDEQIKSSTPTNTRKEAYLPDSLASDGQFESMKMDTGENLDNQAITDICGVINKLENVHVSSSPESESEIVCASTPLHEAAKTGNSQEVLELLEQGLDPCIKDELGRTPYMLAIEKEVRNTFRRFMALNLDKWDWHAAKVPSALTKEMEESQAIKQVEKDAKRKARAKELKKLRKAREKKAQAEAAQSQNASPMLQNHGSVPISSLKGQFESSSLSKEERLKRAQDAEREKRAAAAERRIAAAAALRPQGTGSLASSSQMKVTETSDTVCSCCHVSLAGIVPFHRYNYKYCSASCMHVHKEILDDG</sequence>
<keyword evidence="7 14" id="KW-0255">Endonuclease</keyword>
<dbReference type="GO" id="GO:0005737">
    <property type="term" value="C:cytoplasm"/>
    <property type="evidence" value="ECO:0007669"/>
    <property type="project" value="UniProtKB-SubCell"/>
</dbReference>
<dbReference type="PROSITE" id="PS52044">
    <property type="entry name" value="VLRF1"/>
    <property type="match status" value="1"/>
</dbReference>
<dbReference type="InterPro" id="IPR047139">
    <property type="entry name" value="ANKZ1/VMS1"/>
</dbReference>
<dbReference type="Gramene" id="CDP17791">
    <property type="protein sequence ID" value="CDP17791"/>
    <property type="gene ID" value="GSCOC_T00003914001"/>
</dbReference>
<dbReference type="InterPro" id="IPR041175">
    <property type="entry name" value="VLRF1/Vms1"/>
</dbReference>
<keyword evidence="9 14" id="KW-0378">Hydrolase</keyword>
<dbReference type="OrthoDB" id="429841at2759"/>
<name>A0A068VAP1_COFCA</name>
<dbReference type="FunCoup" id="A0A068VAP1">
    <property type="interactions" value="1688"/>
</dbReference>
<dbReference type="InterPro" id="IPR041540">
    <property type="entry name" value="VATC"/>
</dbReference>
<evidence type="ECO:0000256" key="8">
    <source>
        <dbReference type="ARBA" id="ARBA00022771"/>
    </source>
</evidence>
<evidence type="ECO:0000256" key="3">
    <source>
        <dbReference type="ARBA" id="ARBA00022490"/>
    </source>
</evidence>
<evidence type="ECO:0000256" key="9">
    <source>
        <dbReference type="ARBA" id="ARBA00022801"/>
    </source>
</evidence>
<keyword evidence="8" id="KW-0863">Zinc-finger</keyword>
<dbReference type="SUPFAM" id="SSF48403">
    <property type="entry name" value="Ankyrin repeat"/>
    <property type="match status" value="1"/>
</dbReference>
<proteinExistence type="inferred from homology"/>
<feature type="region of interest" description="Disordered" evidence="15">
    <location>
        <begin position="537"/>
        <end position="627"/>
    </location>
</feature>
<protein>
    <recommendedName>
        <fullName evidence="16">VLRF1 domain-containing protein</fullName>
    </recommendedName>
</protein>
<dbReference type="PROSITE" id="PS50297">
    <property type="entry name" value="ANK_REP_REGION"/>
    <property type="match status" value="1"/>
</dbReference>
<dbReference type="GO" id="GO:0016787">
    <property type="term" value="F:hydrolase activity"/>
    <property type="evidence" value="ECO:0007669"/>
    <property type="project" value="UniProtKB-KW"/>
</dbReference>
<evidence type="ECO:0000256" key="6">
    <source>
        <dbReference type="ARBA" id="ARBA00022737"/>
    </source>
</evidence>
<comment type="subcellular location">
    <subcellularLocation>
        <location evidence="1">Cytoplasm</location>
    </subcellularLocation>
</comment>
<evidence type="ECO:0000256" key="1">
    <source>
        <dbReference type="ARBA" id="ARBA00004496"/>
    </source>
</evidence>
<evidence type="ECO:0000259" key="16">
    <source>
        <dbReference type="PROSITE" id="PS52044"/>
    </source>
</evidence>
<dbReference type="Gene3D" id="1.25.40.20">
    <property type="entry name" value="Ankyrin repeat-containing domain"/>
    <property type="match status" value="1"/>
</dbReference>
<feature type="compositionally biased region" description="Basic and acidic residues" evidence="15">
    <location>
        <begin position="607"/>
        <end position="627"/>
    </location>
</feature>
<evidence type="ECO:0000256" key="11">
    <source>
        <dbReference type="ARBA" id="ARBA00023043"/>
    </source>
</evidence>
<evidence type="ECO:0000256" key="10">
    <source>
        <dbReference type="ARBA" id="ARBA00022833"/>
    </source>
</evidence>
<feature type="region of interest" description="Disordered" evidence="15">
    <location>
        <begin position="1"/>
        <end position="33"/>
    </location>
</feature>
<dbReference type="InterPro" id="IPR002110">
    <property type="entry name" value="Ankyrin_rpt"/>
</dbReference>
<keyword evidence="10" id="KW-0862">Zinc</keyword>
<evidence type="ECO:0000256" key="12">
    <source>
        <dbReference type="ARBA" id="ARBA00023054"/>
    </source>
</evidence>
<evidence type="ECO:0000256" key="7">
    <source>
        <dbReference type="ARBA" id="ARBA00022759"/>
    </source>
</evidence>
<dbReference type="Pfam" id="PF18826">
    <property type="entry name" value="bVLRF1"/>
    <property type="match status" value="1"/>
</dbReference>
<keyword evidence="4 14" id="KW-0540">Nuclease</keyword>
<keyword evidence="5" id="KW-0479">Metal-binding</keyword>
<feature type="domain" description="VLRF1" evidence="16">
    <location>
        <begin position="247"/>
        <end position="388"/>
    </location>
</feature>
<gene>
    <name evidence="17" type="ORF">GSCOC_T00003914001</name>
</gene>
<dbReference type="GO" id="GO:0008270">
    <property type="term" value="F:zinc ion binding"/>
    <property type="evidence" value="ECO:0007669"/>
    <property type="project" value="UniProtKB-KW"/>
</dbReference>
<comment type="domain">
    <text evidence="14">The VLRF1 domain mediates binding to the 60S ribosomal subunit.</text>
</comment>
<dbReference type="GO" id="GO:0036503">
    <property type="term" value="P:ERAD pathway"/>
    <property type="evidence" value="ECO:0007669"/>
    <property type="project" value="TreeGrafter"/>
</dbReference>
<feature type="repeat" description="ANK" evidence="13">
    <location>
        <begin position="463"/>
        <end position="495"/>
    </location>
</feature>
<feature type="compositionally biased region" description="Basic residues" evidence="15">
    <location>
        <begin position="553"/>
        <end position="569"/>
    </location>
</feature>
<feature type="region of interest" description="Disordered" evidence="15">
    <location>
        <begin position="58"/>
        <end position="79"/>
    </location>
</feature>
<dbReference type="InterPro" id="IPR013087">
    <property type="entry name" value="Znf_C2H2_type"/>
</dbReference>
<dbReference type="AlphaFoldDB" id="A0A068VAP1"/>
<evidence type="ECO:0000313" key="18">
    <source>
        <dbReference type="Proteomes" id="UP000295252"/>
    </source>
</evidence>
<keyword evidence="11 13" id="KW-0040">ANK repeat</keyword>
<comment type="similarity">
    <text evidence="2 14">Belongs to the ANKZF1/VMS1 family.</text>
</comment>
<evidence type="ECO:0000313" key="17">
    <source>
        <dbReference type="EMBL" id="CDP17791.1"/>
    </source>
</evidence>
<dbReference type="PhylomeDB" id="A0A068VAP1"/>
<feature type="compositionally biased region" description="Polar residues" evidence="15">
    <location>
        <begin position="579"/>
        <end position="598"/>
    </location>
</feature>
<keyword evidence="3 14" id="KW-0963">Cytoplasm</keyword>
<dbReference type="InParanoid" id="A0A068VAP1"/>
<evidence type="ECO:0000256" key="14">
    <source>
        <dbReference type="PROSITE-ProRule" id="PRU01389"/>
    </source>
</evidence>
<dbReference type="EMBL" id="HG739264">
    <property type="protein sequence ID" value="CDP17791.1"/>
    <property type="molecule type" value="Genomic_DNA"/>
</dbReference>
<keyword evidence="18" id="KW-1185">Reference proteome</keyword>
<reference evidence="18" key="1">
    <citation type="journal article" date="2014" name="Science">
        <title>The coffee genome provides insight into the convergent evolution of caffeine biosynthesis.</title>
        <authorList>
            <person name="Denoeud F."/>
            <person name="Carretero-Paulet L."/>
            <person name="Dereeper A."/>
            <person name="Droc G."/>
            <person name="Guyot R."/>
            <person name="Pietrella M."/>
            <person name="Zheng C."/>
            <person name="Alberti A."/>
            <person name="Anthony F."/>
            <person name="Aprea G."/>
            <person name="Aury J.M."/>
            <person name="Bento P."/>
            <person name="Bernard M."/>
            <person name="Bocs S."/>
            <person name="Campa C."/>
            <person name="Cenci A."/>
            <person name="Combes M.C."/>
            <person name="Crouzillat D."/>
            <person name="Da Silva C."/>
            <person name="Daddiego L."/>
            <person name="De Bellis F."/>
            <person name="Dussert S."/>
            <person name="Garsmeur O."/>
            <person name="Gayraud T."/>
            <person name="Guignon V."/>
            <person name="Jahn K."/>
            <person name="Jamilloux V."/>
            <person name="Joet T."/>
            <person name="Labadie K."/>
            <person name="Lan T."/>
            <person name="Leclercq J."/>
            <person name="Lepelley M."/>
            <person name="Leroy T."/>
            <person name="Li L.T."/>
            <person name="Librado P."/>
            <person name="Lopez L."/>
            <person name="Munoz A."/>
            <person name="Noel B."/>
            <person name="Pallavicini A."/>
            <person name="Perrotta G."/>
            <person name="Poncet V."/>
            <person name="Pot D."/>
            <person name="Priyono X."/>
            <person name="Rigoreau M."/>
            <person name="Rouard M."/>
            <person name="Rozas J."/>
            <person name="Tranchant-Dubreuil C."/>
            <person name="VanBuren R."/>
            <person name="Zhang Q."/>
            <person name="Andrade A.C."/>
            <person name="Argout X."/>
            <person name="Bertrand B."/>
            <person name="de Kochko A."/>
            <person name="Graziosi G."/>
            <person name="Henry R.J."/>
            <person name="Jayarama X."/>
            <person name="Ming R."/>
            <person name="Nagai C."/>
            <person name="Rounsley S."/>
            <person name="Sankoff D."/>
            <person name="Giuliano G."/>
            <person name="Albert V.A."/>
            <person name="Wincker P."/>
            <person name="Lashermes P."/>
        </authorList>
    </citation>
    <scope>NUCLEOTIDE SEQUENCE [LARGE SCALE GENOMIC DNA]</scope>
    <source>
        <strain evidence="18">cv. DH200-94</strain>
    </source>
</reference>
<dbReference type="PROSITE" id="PS00028">
    <property type="entry name" value="ZINC_FINGER_C2H2_1"/>
    <property type="match status" value="1"/>
</dbReference>